<feature type="transmembrane region" description="Helical" evidence="1">
    <location>
        <begin position="47"/>
        <end position="65"/>
    </location>
</feature>
<feature type="domain" description="CAAX prenyl protease 2/Lysostaphin resistance protein A-like" evidence="2">
    <location>
        <begin position="133"/>
        <end position="220"/>
    </location>
</feature>
<dbReference type="STRING" id="294671.YLM1_0001"/>
<protein>
    <submittedName>
        <fullName evidence="3">CAAX amino terminal protease family protein</fullName>
    </submittedName>
</protein>
<dbReference type="InterPro" id="IPR003675">
    <property type="entry name" value="Rce1/LyrA-like_dom"/>
</dbReference>
<dbReference type="GO" id="GO:0080120">
    <property type="term" value="P:CAAX-box protein maturation"/>
    <property type="evidence" value="ECO:0007669"/>
    <property type="project" value="UniProtKB-ARBA"/>
</dbReference>
<keyword evidence="1" id="KW-0812">Transmembrane</keyword>
<keyword evidence="3" id="KW-0378">Hydrolase</keyword>
<dbReference type="AlphaFoldDB" id="A0A126QWZ6"/>
<keyword evidence="1" id="KW-0472">Membrane</keyword>
<dbReference type="GO" id="GO:0004175">
    <property type="term" value="F:endopeptidase activity"/>
    <property type="evidence" value="ECO:0007669"/>
    <property type="project" value="UniProtKB-ARBA"/>
</dbReference>
<evidence type="ECO:0000259" key="2">
    <source>
        <dbReference type="Pfam" id="PF02517"/>
    </source>
</evidence>
<dbReference type="RefSeq" id="WP_067145076.1">
    <property type="nucleotide sequence ID" value="NZ_CP014265.1"/>
</dbReference>
<name>A0A126QWZ6_METOL</name>
<feature type="transmembrane region" description="Helical" evidence="1">
    <location>
        <begin position="86"/>
        <end position="111"/>
    </location>
</feature>
<evidence type="ECO:0000256" key="1">
    <source>
        <dbReference type="SAM" id="Phobius"/>
    </source>
</evidence>
<dbReference type="PANTHER" id="PTHR36435">
    <property type="entry name" value="SLR1288 PROTEIN"/>
    <property type="match status" value="1"/>
</dbReference>
<feature type="transmembrane region" description="Helical" evidence="1">
    <location>
        <begin position="131"/>
        <end position="149"/>
    </location>
</feature>
<evidence type="ECO:0000313" key="4">
    <source>
        <dbReference type="Proteomes" id="UP000066376"/>
    </source>
</evidence>
<keyword evidence="1" id="KW-1133">Transmembrane helix</keyword>
<reference evidence="3 4" key="1">
    <citation type="journal article" date="2016" name="Genome Announc.">
        <title>Draft Genome Sequence of the Rumen Methanogen Methanobrevibacter olleyae YLM1.</title>
        <authorList>
            <person name="Kelly W.J."/>
            <person name="Li D."/>
            <person name="Lambie S.C."/>
            <person name="Cox F."/>
            <person name="Attwood G.T."/>
            <person name="Altermann E."/>
            <person name="Leahy S.C."/>
        </authorList>
    </citation>
    <scope>NUCLEOTIDE SEQUENCE [LARGE SCALE GENOMIC DNA]</scope>
    <source>
        <strain evidence="3 4">YLM1</strain>
    </source>
</reference>
<gene>
    <name evidence="3" type="ORF">YLM1_0001</name>
</gene>
<dbReference type="InterPro" id="IPR052710">
    <property type="entry name" value="CAAX_protease"/>
</dbReference>
<evidence type="ECO:0000313" key="3">
    <source>
        <dbReference type="EMBL" id="AMK14561.1"/>
    </source>
</evidence>
<dbReference type="KEGG" id="mol:YLM1_0001"/>
<dbReference type="Proteomes" id="UP000066376">
    <property type="component" value="Chromosome"/>
</dbReference>
<feature type="transmembrane region" description="Helical" evidence="1">
    <location>
        <begin position="161"/>
        <end position="180"/>
    </location>
</feature>
<feature type="transmembrane region" description="Helical" evidence="1">
    <location>
        <begin position="236"/>
        <end position="258"/>
    </location>
</feature>
<feature type="transmembrane region" description="Helical" evidence="1">
    <location>
        <begin position="207"/>
        <end position="224"/>
    </location>
</feature>
<organism evidence="3 4">
    <name type="scientific">Methanobrevibacter olleyae</name>
    <dbReference type="NCBI Taxonomy" id="294671"/>
    <lineage>
        <taxon>Archaea</taxon>
        <taxon>Methanobacteriati</taxon>
        <taxon>Methanobacteriota</taxon>
        <taxon>Methanomada group</taxon>
        <taxon>Methanobacteria</taxon>
        <taxon>Methanobacteriales</taxon>
        <taxon>Methanobacteriaceae</taxon>
        <taxon>Methanobrevibacter</taxon>
    </lineage>
</organism>
<keyword evidence="4" id="KW-1185">Reference proteome</keyword>
<keyword evidence="3" id="KW-0645">Protease</keyword>
<proteinExistence type="predicted"/>
<dbReference type="PANTHER" id="PTHR36435:SF1">
    <property type="entry name" value="CAAX AMINO TERMINAL PROTEASE FAMILY PROTEIN"/>
    <property type="match status" value="1"/>
</dbReference>
<feature type="transmembrane region" description="Helical" evidence="1">
    <location>
        <begin position="20"/>
        <end position="41"/>
    </location>
</feature>
<accession>A0A126QWZ6</accession>
<dbReference type="GO" id="GO:0006508">
    <property type="term" value="P:proteolysis"/>
    <property type="evidence" value="ECO:0007669"/>
    <property type="project" value="UniProtKB-KW"/>
</dbReference>
<sequence length="266" mass="30238">MDFGVTDFNVRLRTIRLRELIVAILIALILTIALSIIFPVMDKSDNLVMMLLLFFILLFFIWALKGTHGLSDDFSKLFKKDNSEEILYIFLINILFAFIVLAFFSSLDLIYTSLYPGTVPMLDFSPEYVDPFTFFLEVISSIIFAPILEELLFRGVLFNRLKIRIGVIAAMIISSAIFAIGHEFGGISSAFLFGMCMCIVYLKTDNILMTISIHFINNLVAVILESFNLDAFLFQMPFVPITLMISIISGLLIALYIYKNLKLLRA</sequence>
<dbReference type="PATRIC" id="fig|294671.3.peg.1"/>
<dbReference type="GeneID" id="28488298"/>
<dbReference type="Pfam" id="PF02517">
    <property type="entry name" value="Rce1-like"/>
    <property type="match status" value="1"/>
</dbReference>
<reference evidence="4" key="2">
    <citation type="submission" date="2016-02" db="EMBL/GenBank/DDBJ databases">
        <title>The draft genome sequence of the rumen methanogen Methanobrevibacter olleyae YLM1.</title>
        <authorList>
            <consortium name="New Zealand Agricultural Greenhouse Gas Research Centre/Pastoral Greenhouse Gas Research Consortium"/>
            <person name="Kelly W.J."/>
            <person name="Li D."/>
            <person name="Lambie S.C."/>
            <person name="Attwood G.T."/>
            <person name="Altermann E."/>
            <person name="Leahy S.C."/>
        </authorList>
    </citation>
    <scope>NUCLEOTIDE SEQUENCE [LARGE SCALE GENOMIC DNA]</scope>
    <source>
        <strain evidence="4">YLM1</strain>
    </source>
</reference>
<dbReference type="EMBL" id="CP014265">
    <property type="protein sequence ID" value="AMK14561.1"/>
    <property type="molecule type" value="Genomic_DNA"/>
</dbReference>